<evidence type="ECO:0000256" key="7">
    <source>
        <dbReference type="RuleBase" id="RU363032"/>
    </source>
</evidence>
<dbReference type="OrthoDB" id="9801163at2"/>
<sequence>MDWKKTGNLLKPLVPWLIPALILILWYLTTLPGMNNTLMPSPDKVLKRTVDMIGNGQLLEYITVSAGRAGKGLLLGGLIGLLLAFMTGLNRGLDLTLNTTIQMLRTIPVLAAISLMIIWFGIGERVKVYMVAFGVFFPIYINTYHGIKTIDKGLMEMGRVYGFSKVKIFTEIILPGALPSILVGFKLSLGTMWLLLIASEQIATDAGIGYMAMSARELMQMDKILLSIILYAILGKLSDAAAGFLDRKLIRWREV</sequence>
<name>A0A2S6HNK3_9FIRM</name>
<feature type="transmembrane region" description="Helical" evidence="7">
    <location>
        <begin position="168"/>
        <end position="187"/>
    </location>
</feature>
<gene>
    <name evidence="9" type="ORF">BXY41_11130</name>
</gene>
<feature type="domain" description="ABC transmembrane type-1" evidence="8">
    <location>
        <begin position="62"/>
        <end position="242"/>
    </location>
</feature>
<proteinExistence type="inferred from homology"/>
<evidence type="ECO:0000256" key="4">
    <source>
        <dbReference type="ARBA" id="ARBA00022692"/>
    </source>
</evidence>
<keyword evidence="6 7" id="KW-0472">Membrane</keyword>
<dbReference type="PANTHER" id="PTHR30151:SF38">
    <property type="entry name" value="ALIPHATIC SULFONATES TRANSPORT PERMEASE PROTEIN SSUC-RELATED"/>
    <property type="match status" value="1"/>
</dbReference>
<evidence type="ECO:0000259" key="8">
    <source>
        <dbReference type="PROSITE" id="PS50928"/>
    </source>
</evidence>
<feature type="transmembrane region" description="Helical" evidence="7">
    <location>
        <begin position="224"/>
        <end position="245"/>
    </location>
</feature>
<dbReference type="RefSeq" id="WP_104438389.1">
    <property type="nucleotide sequence ID" value="NZ_PTJA01000011.1"/>
</dbReference>
<feature type="transmembrane region" description="Helical" evidence="7">
    <location>
        <begin position="12"/>
        <end position="29"/>
    </location>
</feature>
<feature type="transmembrane region" description="Helical" evidence="7">
    <location>
        <begin position="103"/>
        <end position="122"/>
    </location>
</feature>
<evidence type="ECO:0000256" key="3">
    <source>
        <dbReference type="ARBA" id="ARBA00022475"/>
    </source>
</evidence>
<dbReference type="PANTHER" id="PTHR30151">
    <property type="entry name" value="ALKANE SULFONATE ABC TRANSPORTER-RELATED, MEMBRANE SUBUNIT"/>
    <property type="match status" value="1"/>
</dbReference>
<feature type="transmembrane region" description="Helical" evidence="7">
    <location>
        <begin position="73"/>
        <end position="91"/>
    </location>
</feature>
<evidence type="ECO:0000256" key="1">
    <source>
        <dbReference type="ARBA" id="ARBA00004651"/>
    </source>
</evidence>
<comment type="subcellular location">
    <subcellularLocation>
        <location evidence="1 7">Cell membrane</location>
        <topology evidence="1 7">Multi-pass membrane protein</topology>
    </subcellularLocation>
</comment>
<dbReference type="SUPFAM" id="SSF161098">
    <property type="entry name" value="MetI-like"/>
    <property type="match status" value="1"/>
</dbReference>
<dbReference type="AlphaFoldDB" id="A0A2S6HNK3"/>
<dbReference type="Proteomes" id="UP000237749">
    <property type="component" value="Unassembled WGS sequence"/>
</dbReference>
<dbReference type="GO" id="GO:0005886">
    <property type="term" value="C:plasma membrane"/>
    <property type="evidence" value="ECO:0007669"/>
    <property type="project" value="UniProtKB-SubCell"/>
</dbReference>
<keyword evidence="4 7" id="KW-0812">Transmembrane</keyword>
<protein>
    <submittedName>
        <fullName evidence="9">Sulfonate transport system permease protein</fullName>
    </submittedName>
</protein>
<keyword evidence="3" id="KW-1003">Cell membrane</keyword>
<comment type="caution">
    <text evidence="9">The sequence shown here is derived from an EMBL/GenBank/DDBJ whole genome shotgun (WGS) entry which is preliminary data.</text>
</comment>
<dbReference type="Pfam" id="PF00528">
    <property type="entry name" value="BPD_transp_1"/>
    <property type="match status" value="1"/>
</dbReference>
<feature type="transmembrane region" description="Helical" evidence="7">
    <location>
        <begin position="128"/>
        <end position="147"/>
    </location>
</feature>
<dbReference type="InterPro" id="IPR035906">
    <property type="entry name" value="MetI-like_sf"/>
</dbReference>
<dbReference type="GO" id="GO:0042918">
    <property type="term" value="P:alkanesulfonate transmembrane transport"/>
    <property type="evidence" value="ECO:0007669"/>
    <property type="project" value="UniProtKB-ARBA"/>
</dbReference>
<dbReference type="PROSITE" id="PS50928">
    <property type="entry name" value="ABC_TM1"/>
    <property type="match status" value="1"/>
</dbReference>
<dbReference type="Gene3D" id="1.10.3720.10">
    <property type="entry name" value="MetI-like"/>
    <property type="match status" value="1"/>
</dbReference>
<dbReference type="EMBL" id="PTJA01000011">
    <property type="protein sequence ID" value="PPK79094.1"/>
    <property type="molecule type" value="Genomic_DNA"/>
</dbReference>
<evidence type="ECO:0000256" key="2">
    <source>
        <dbReference type="ARBA" id="ARBA00022448"/>
    </source>
</evidence>
<reference evidence="9 10" key="1">
    <citation type="submission" date="2018-02" db="EMBL/GenBank/DDBJ databases">
        <title>Genomic Encyclopedia of Archaeal and Bacterial Type Strains, Phase II (KMG-II): from individual species to whole genera.</title>
        <authorList>
            <person name="Goeker M."/>
        </authorList>
    </citation>
    <scope>NUCLEOTIDE SEQUENCE [LARGE SCALE GENOMIC DNA]</scope>
    <source>
        <strain evidence="9 10">DSM 3808</strain>
    </source>
</reference>
<dbReference type="CDD" id="cd06261">
    <property type="entry name" value="TM_PBP2"/>
    <property type="match status" value="1"/>
</dbReference>
<keyword evidence="2 7" id="KW-0813">Transport</keyword>
<comment type="similarity">
    <text evidence="7">Belongs to the binding-protein-dependent transport system permease family.</text>
</comment>
<keyword evidence="10" id="KW-1185">Reference proteome</keyword>
<evidence type="ECO:0000313" key="9">
    <source>
        <dbReference type="EMBL" id="PPK79094.1"/>
    </source>
</evidence>
<dbReference type="FunFam" id="1.10.3720.10:FF:000003">
    <property type="entry name" value="Aliphatic sulfonate ABC transporter permease"/>
    <property type="match status" value="1"/>
</dbReference>
<accession>A0A2S6HNK3</accession>
<evidence type="ECO:0000313" key="10">
    <source>
        <dbReference type="Proteomes" id="UP000237749"/>
    </source>
</evidence>
<organism evidence="9 10">
    <name type="scientific">Lacrimispora xylanisolvens</name>
    <dbReference type="NCBI Taxonomy" id="384636"/>
    <lineage>
        <taxon>Bacteria</taxon>
        <taxon>Bacillati</taxon>
        <taxon>Bacillota</taxon>
        <taxon>Clostridia</taxon>
        <taxon>Lachnospirales</taxon>
        <taxon>Lachnospiraceae</taxon>
        <taxon>Lacrimispora</taxon>
    </lineage>
</organism>
<keyword evidence="5 7" id="KW-1133">Transmembrane helix</keyword>
<evidence type="ECO:0000256" key="5">
    <source>
        <dbReference type="ARBA" id="ARBA00022989"/>
    </source>
</evidence>
<dbReference type="InterPro" id="IPR000515">
    <property type="entry name" value="MetI-like"/>
</dbReference>
<evidence type="ECO:0000256" key="6">
    <source>
        <dbReference type="ARBA" id="ARBA00023136"/>
    </source>
</evidence>